<dbReference type="InterPro" id="IPR000917">
    <property type="entry name" value="Sulfatase_N"/>
</dbReference>
<dbReference type="Pfam" id="PF00501">
    <property type="entry name" value="AMP-binding"/>
    <property type="match status" value="2"/>
</dbReference>
<feature type="region of interest" description="Disordered" evidence="7">
    <location>
        <begin position="538"/>
        <end position="600"/>
    </location>
</feature>
<dbReference type="InterPro" id="IPR047115">
    <property type="entry name" value="ARSB"/>
</dbReference>
<dbReference type="Gene3D" id="3.30.1120.10">
    <property type="match status" value="1"/>
</dbReference>
<keyword evidence="8" id="KW-0732">Signal</keyword>
<evidence type="ECO:0000256" key="3">
    <source>
        <dbReference type="ARBA" id="ARBA00022723"/>
    </source>
</evidence>
<keyword evidence="3" id="KW-0479">Metal-binding</keyword>
<evidence type="ECO:0000259" key="10">
    <source>
        <dbReference type="Pfam" id="PF00884"/>
    </source>
</evidence>
<comment type="caution">
    <text evidence="11">The sequence shown here is derived from an EMBL/GenBank/DDBJ whole genome shotgun (WGS) entry which is preliminary data.</text>
</comment>
<feature type="compositionally biased region" description="Polar residues" evidence="7">
    <location>
        <begin position="542"/>
        <end position="600"/>
    </location>
</feature>
<dbReference type="Gene3D" id="3.40.720.10">
    <property type="entry name" value="Alkaline Phosphatase, subunit A"/>
    <property type="match status" value="1"/>
</dbReference>
<organism evidence="11 12">
    <name type="scientific">Onychostoma macrolepis</name>
    <dbReference type="NCBI Taxonomy" id="369639"/>
    <lineage>
        <taxon>Eukaryota</taxon>
        <taxon>Metazoa</taxon>
        <taxon>Chordata</taxon>
        <taxon>Craniata</taxon>
        <taxon>Vertebrata</taxon>
        <taxon>Euteleostomi</taxon>
        <taxon>Actinopterygii</taxon>
        <taxon>Neopterygii</taxon>
        <taxon>Teleostei</taxon>
        <taxon>Ostariophysi</taxon>
        <taxon>Cypriniformes</taxon>
        <taxon>Cyprinidae</taxon>
        <taxon>Acrossocheilinae</taxon>
        <taxon>Onychostoma</taxon>
    </lineage>
</organism>
<dbReference type="InterPro" id="IPR024607">
    <property type="entry name" value="Sulfatase_CS"/>
</dbReference>
<evidence type="ECO:0000256" key="4">
    <source>
        <dbReference type="ARBA" id="ARBA00022801"/>
    </source>
</evidence>
<dbReference type="Gene3D" id="3.40.50.12780">
    <property type="entry name" value="N-terminal domain of ligase-like"/>
    <property type="match status" value="2"/>
</dbReference>
<comment type="cofactor">
    <cofactor evidence="1">
        <name>Ca(2+)</name>
        <dbReference type="ChEBI" id="CHEBI:29108"/>
    </cofactor>
</comment>
<feature type="domain" description="Sulfatase N-terminal" evidence="10">
    <location>
        <begin position="38"/>
        <end position="351"/>
    </location>
</feature>
<keyword evidence="5" id="KW-0106">Calcium</keyword>
<reference evidence="11 12" key="1">
    <citation type="submission" date="2020-04" db="EMBL/GenBank/DDBJ databases">
        <title>Chromosome-level genome assembly of a cyprinid fish Onychostoma macrolepis by integration of Nanopore Sequencing, Bionano and Hi-C technology.</title>
        <authorList>
            <person name="Wang D."/>
        </authorList>
    </citation>
    <scope>NUCLEOTIDE SEQUENCE [LARGE SCALE GENOMIC DNA]</scope>
    <source>
        <strain evidence="11">SWU-2019</strain>
        <tissue evidence="11">Muscle</tissue>
    </source>
</reference>
<name>A0A7J6CDF4_9TELE</name>
<dbReference type="Proteomes" id="UP000579812">
    <property type="component" value="Unassembled WGS sequence"/>
</dbReference>
<keyword evidence="6" id="KW-0325">Glycoprotein</keyword>
<dbReference type="InterPro" id="IPR042099">
    <property type="entry name" value="ANL_N_sf"/>
</dbReference>
<feature type="chain" id="PRO_5029587436" evidence="8">
    <location>
        <begin position="19"/>
        <end position="1236"/>
    </location>
</feature>
<evidence type="ECO:0000256" key="7">
    <source>
        <dbReference type="SAM" id="MobiDB-lite"/>
    </source>
</evidence>
<evidence type="ECO:0000313" key="11">
    <source>
        <dbReference type="EMBL" id="KAF4105136.1"/>
    </source>
</evidence>
<evidence type="ECO:0000259" key="9">
    <source>
        <dbReference type="Pfam" id="PF00501"/>
    </source>
</evidence>
<dbReference type="FunFam" id="3.30.1120.10:FF:000002">
    <property type="entry name" value="Arylsulfatase family member J"/>
    <property type="match status" value="1"/>
</dbReference>
<proteinExistence type="inferred from homology"/>
<dbReference type="InterPro" id="IPR000873">
    <property type="entry name" value="AMP-dep_synth/lig_dom"/>
</dbReference>
<evidence type="ECO:0000256" key="8">
    <source>
        <dbReference type="SAM" id="SignalP"/>
    </source>
</evidence>
<accession>A0A7J6CDF4</accession>
<feature type="domain" description="AMP-dependent synthetase/ligase" evidence="9">
    <location>
        <begin position="959"/>
        <end position="1058"/>
    </location>
</feature>
<sequence length="1236" mass="138749">MTAAALTALSLMSLLSLGYLSQDWTSPNQVEQPNHPRPHIIFIMTDDQGFNDIGYHNRDIHTPTLDKLAAEGVKLENYYIQPICTPSRSQFITGRYQIHTGLQHSIIRSQQPSCLPFDLRTLPQRLQEAGYATHMVGKWHLGFYKRDCLPTRRGFHTYFGSLTGSVDYYTYKSCDGPGICGYDLHEGERVAWGQGGRYSTHLYAQRVRKILAAHDPSSQPLFIFLSFQAVHTPLQSPKEYVYPYRQMGNVFRRKYAGMVSAVDEAVRNVTYALRKYGYYKNSVIIFSTDNGGQPLFGGSNWPLRGRKGTYWEGGVRGIGFVHSPLLRRRKRVSKALVHITDWYPTLVGLAGGNVSRMDGLDGYDMWETISSGKESPRLEILHNIDPLYNAARHGSLKNGYGIWNTAVQAAVRVGDWKLLTGNPGYGDWIPPQMLGNFPESWWNLERHMEAKKSLWLFNVADDPYERYDLAERRPDVVKQLLARLAFYNRTAVPVRYPAEDPRADPRRNGGAWVPWEGDDENWEAFYLRKRKVKKQKRKFCKMNSQIDTNSETPTGSQTPSPGIPTGSETPTRSQIDTGCQTHTSSQIDTGSQTVTPSGTPIGSQISQTAFGLTLGLALGLTLKHPALILATKHSGKSSKRSQSDTHVRLSEGFCLLQIEFAVVMQAHELLKQMRIPELSEVRDYFRGLSTNTLLGMGAFTAVTAYWFATRPKALKAPCDLRMQSVELPGGEFARRGAALNGGPLLSHFYEDAKTIYEWFPRGLRESKNGPCLGSRKPKQPYEWLSYSEVIERAENLGSAFLHKGHSKDGDPYIGIFSQNRPEWTISELACYTYSLISVPLYDTLGTEAMSYILDKTCISTVVCDVPEKAKLLLDCVSGRQHSVKNLILIENFDADLVTRAQHYGIDIISLRDAEIYGQATSTLKRRILEFAFRRKENEMKSGIMRRDSVWDKIIFKKVQASIGGQVRMMLTGAAPISASVLTFLRAALGCHFYEGYGQTECTAGSTTTLPGDWTAGHVGAPLPCNDIKLVDVTEMNYYAAKGEGEVCVRGPNVFKGYLKEPEKTKEALDENGWVHTGDIGRWLPNGTLKIVDRKKHIFKLAQGEYIAPEKIENIYIRSEAVAQAFVHGDSLQACLVAIIVPDPDFLPGWAKKRGLAGSYEELCKNKEVKKAILEDIVKLGKESGLKSFEQVKDIALHTEMFSIQNGLLTPTLKAKRTDLRSCFRKQIDELYSNIKM</sequence>
<dbReference type="EMBL" id="JAAMOB010000014">
    <property type="protein sequence ID" value="KAF4105136.1"/>
    <property type="molecule type" value="Genomic_DNA"/>
</dbReference>
<dbReference type="PANTHER" id="PTHR10342">
    <property type="entry name" value="ARYLSULFATASE"/>
    <property type="match status" value="1"/>
</dbReference>
<evidence type="ECO:0000313" key="12">
    <source>
        <dbReference type="Proteomes" id="UP000579812"/>
    </source>
</evidence>
<gene>
    <name evidence="11" type="ORF">G5714_014467</name>
</gene>
<keyword evidence="12" id="KW-1185">Reference proteome</keyword>
<evidence type="ECO:0000256" key="5">
    <source>
        <dbReference type="ARBA" id="ARBA00022837"/>
    </source>
</evidence>
<keyword evidence="4" id="KW-0378">Hydrolase</keyword>
<dbReference type="FunFam" id="3.40.720.10:FF:000007">
    <property type="entry name" value="Arylsulfatase family, member J"/>
    <property type="match status" value="1"/>
</dbReference>
<feature type="signal peptide" evidence="8">
    <location>
        <begin position="1"/>
        <end position="18"/>
    </location>
</feature>
<evidence type="ECO:0000256" key="1">
    <source>
        <dbReference type="ARBA" id="ARBA00001913"/>
    </source>
</evidence>
<evidence type="ECO:0000256" key="6">
    <source>
        <dbReference type="ARBA" id="ARBA00023180"/>
    </source>
</evidence>
<protein>
    <submittedName>
        <fullName evidence="11">Uncharacterized protein</fullName>
    </submittedName>
</protein>
<dbReference type="InterPro" id="IPR017850">
    <property type="entry name" value="Alkaline_phosphatase_core_sf"/>
</dbReference>
<dbReference type="PROSITE" id="PS00523">
    <property type="entry name" value="SULFATASE_1"/>
    <property type="match status" value="1"/>
</dbReference>
<dbReference type="AlphaFoldDB" id="A0A7J6CDF4"/>
<dbReference type="CDD" id="cd16029">
    <property type="entry name" value="4-S"/>
    <property type="match status" value="1"/>
</dbReference>
<dbReference type="GO" id="GO:0008484">
    <property type="term" value="F:sulfuric ester hydrolase activity"/>
    <property type="evidence" value="ECO:0007669"/>
    <property type="project" value="InterPro"/>
</dbReference>
<dbReference type="SUPFAM" id="SSF53649">
    <property type="entry name" value="Alkaline phosphatase-like"/>
    <property type="match status" value="1"/>
</dbReference>
<dbReference type="PANTHER" id="PTHR10342:SF68">
    <property type="entry name" value="ARYLSULFATASE I"/>
    <property type="match status" value="1"/>
</dbReference>
<dbReference type="SUPFAM" id="SSF56801">
    <property type="entry name" value="Acetyl-CoA synthetase-like"/>
    <property type="match status" value="1"/>
</dbReference>
<feature type="domain" description="AMP-dependent synthetase/ligase" evidence="9">
    <location>
        <begin position="780"/>
        <end position="888"/>
    </location>
</feature>
<dbReference type="GO" id="GO:0046872">
    <property type="term" value="F:metal ion binding"/>
    <property type="evidence" value="ECO:0007669"/>
    <property type="project" value="UniProtKB-KW"/>
</dbReference>
<comment type="similarity">
    <text evidence="2">Belongs to the sulfatase family.</text>
</comment>
<dbReference type="Pfam" id="PF00884">
    <property type="entry name" value="Sulfatase"/>
    <property type="match status" value="1"/>
</dbReference>
<dbReference type="PROSITE" id="PS00149">
    <property type="entry name" value="SULFATASE_2"/>
    <property type="match status" value="1"/>
</dbReference>
<evidence type="ECO:0000256" key="2">
    <source>
        <dbReference type="ARBA" id="ARBA00008779"/>
    </source>
</evidence>